<evidence type="ECO:0000256" key="1">
    <source>
        <dbReference type="SAM" id="MobiDB-lite"/>
    </source>
</evidence>
<name>A0A391NYZ9_9EUKA</name>
<protein>
    <submittedName>
        <fullName evidence="2">Uncharacterized protein</fullName>
    </submittedName>
</protein>
<reference evidence="2 3" key="1">
    <citation type="journal article" date="2018" name="PLoS ONE">
        <title>The draft genome of Kipferlia bialata reveals reductive genome evolution in fornicate parasites.</title>
        <authorList>
            <person name="Tanifuji G."/>
            <person name="Takabayashi S."/>
            <person name="Kume K."/>
            <person name="Takagi M."/>
            <person name="Nakayama T."/>
            <person name="Kamikawa R."/>
            <person name="Inagaki Y."/>
            <person name="Hashimoto T."/>
        </authorList>
    </citation>
    <scope>NUCLEOTIDE SEQUENCE [LARGE SCALE GENOMIC DNA]</scope>
    <source>
        <strain evidence="2">NY0173</strain>
    </source>
</reference>
<feature type="region of interest" description="Disordered" evidence="1">
    <location>
        <begin position="21"/>
        <end position="81"/>
    </location>
</feature>
<organism evidence="2 3">
    <name type="scientific">Kipferlia bialata</name>
    <dbReference type="NCBI Taxonomy" id="797122"/>
    <lineage>
        <taxon>Eukaryota</taxon>
        <taxon>Metamonada</taxon>
        <taxon>Carpediemonas-like organisms</taxon>
        <taxon>Kipferlia</taxon>
    </lineage>
</organism>
<dbReference type="Proteomes" id="UP000265618">
    <property type="component" value="Unassembled WGS sequence"/>
</dbReference>
<feature type="compositionally biased region" description="Basic residues" evidence="1">
    <location>
        <begin position="45"/>
        <end position="56"/>
    </location>
</feature>
<proteinExistence type="predicted"/>
<dbReference type="EMBL" id="BDIP01004098">
    <property type="protein sequence ID" value="GCA63573.1"/>
    <property type="molecule type" value="Genomic_DNA"/>
</dbReference>
<keyword evidence="3" id="KW-1185">Reference proteome</keyword>
<dbReference type="AlphaFoldDB" id="A0A391NYZ9"/>
<evidence type="ECO:0000313" key="3">
    <source>
        <dbReference type="Proteomes" id="UP000265618"/>
    </source>
</evidence>
<gene>
    <name evidence="2" type="ORF">KIPB_010729</name>
</gene>
<evidence type="ECO:0000313" key="2">
    <source>
        <dbReference type="EMBL" id="GCA63573.1"/>
    </source>
</evidence>
<accession>A0A391NYZ9</accession>
<comment type="caution">
    <text evidence="2">The sequence shown here is derived from an EMBL/GenBank/DDBJ whole genome shotgun (WGS) entry which is preliminary data.</text>
</comment>
<sequence>MSLYIHLSQPKPDDALRLAVQAPHPERPPHKDYHEKSHHHEQSHRTHQKHSQHAHHQQQPGRAFFKTKSEVQAFKATQKPQ</sequence>
<feature type="compositionally biased region" description="Basic and acidic residues" evidence="1">
    <location>
        <begin position="24"/>
        <end position="44"/>
    </location>
</feature>